<evidence type="ECO:0000313" key="1">
    <source>
        <dbReference type="EMBL" id="TNN83353.1"/>
    </source>
</evidence>
<accession>A0A4Z2J1N6</accession>
<gene>
    <name evidence="1" type="ORF">EYF80_006334</name>
</gene>
<keyword evidence="2" id="KW-1185">Reference proteome</keyword>
<dbReference type="EMBL" id="SRLO01000033">
    <property type="protein sequence ID" value="TNN83353.1"/>
    <property type="molecule type" value="Genomic_DNA"/>
</dbReference>
<proteinExistence type="predicted"/>
<evidence type="ECO:0000313" key="2">
    <source>
        <dbReference type="Proteomes" id="UP000314294"/>
    </source>
</evidence>
<sequence>MLWTLSRNVTQDSPSICSESIIMMYASSALSYSNEEDVGAFEASHHRYRSHYSLRVHSDSWVTERTRISLYPPDRRSAGLHIQSAQGSISLRIGTEETKRQRL</sequence>
<comment type="caution">
    <text evidence="1">The sequence shown here is derived from an EMBL/GenBank/DDBJ whole genome shotgun (WGS) entry which is preliminary data.</text>
</comment>
<name>A0A4Z2J1N6_9TELE</name>
<reference evidence="1 2" key="1">
    <citation type="submission" date="2019-03" db="EMBL/GenBank/DDBJ databases">
        <title>First draft genome of Liparis tanakae, snailfish: a comprehensive survey of snailfish specific genes.</title>
        <authorList>
            <person name="Kim W."/>
            <person name="Song I."/>
            <person name="Jeong J.-H."/>
            <person name="Kim D."/>
            <person name="Kim S."/>
            <person name="Ryu S."/>
            <person name="Song J.Y."/>
            <person name="Lee S.K."/>
        </authorList>
    </citation>
    <scope>NUCLEOTIDE SEQUENCE [LARGE SCALE GENOMIC DNA]</scope>
    <source>
        <tissue evidence="1">Muscle</tissue>
    </source>
</reference>
<protein>
    <submittedName>
        <fullName evidence="1">Uncharacterized protein</fullName>
    </submittedName>
</protein>
<dbReference type="Proteomes" id="UP000314294">
    <property type="component" value="Unassembled WGS sequence"/>
</dbReference>
<dbReference type="AlphaFoldDB" id="A0A4Z2J1N6"/>
<organism evidence="1 2">
    <name type="scientific">Liparis tanakae</name>
    <name type="common">Tanaka's snailfish</name>
    <dbReference type="NCBI Taxonomy" id="230148"/>
    <lineage>
        <taxon>Eukaryota</taxon>
        <taxon>Metazoa</taxon>
        <taxon>Chordata</taxon>
        <taxon>Craniata</taxon>
        <taxon>Vertebrata</taxon>
        <taxon>Euteleostomi</taxon>
        <taxon>Actinopterygii</taxon>
        <taxon>Neopterygii</taxon>
        <taxon>Teleostei</taxon>
        <taxon>Neoteleostei</taxon>
        <taxon>Acanthomorphata</taxon>
        <taxon>Eupercaria</taxon>
        <taxon>Perciformes</taxon>
        <taxon>Cottioidei</taxon>
        <taxon>Cottales</taxon>
        <taxon>Liparidae</taxon>
        <taxon>Liparis</taxon>
    </lineage>
</organism>